<feature type="compositionally biased region" description="Gly residues" evidence="1">
    <location>
        <begin position="655"/>
        <end position="664"/>
    </location>
</feature>
<feature type="compositionally biased region" description="Low complexity" evidence="1">
    <location>
        <begin position="707"/>
        <end position="716"/>
    </location>
</feature>
<dbReference type="Proteomes" id="UP000027265">
    <property type="component" value="Unassembled WGS sequence"/>
</dbReference>
<feature type="region of interest" description="Disordered" evidence="1">
    <location>
        <begin position="478"/>
        <end position="529"/>
    </location>
</feature>
<protein>
    <submittedName>
        <fullName evidence="2">Uncharacterized protein</fullName>
    </submittedName>
</protein>
<gene>
    <name evidence="2" type="ORF">JAAARDRAFT_192500</name>
</gene>
<evidence type="ECO:0000313" key="3">
    <source>
        <dbReference type="Proteomes" id="UP000027265"/>
    </source>
</evidence>
<name>A0A067PVV3_9AGAM</name>
<dbReference type="STRING" id="933084.A0A067PVV3"/>
<feature type="compositionally biased region" description="Low complexity" evidence="1">
    <location>
        <begin position="677"/>
        <end position="698"/>
    </location>
</feature>
<dbReference type="AlphaFoldDB" id="A0A067PVV3"/>
<feature type="compositionally biased region" description="Low complexity" evidence="1">
    <location>
        <begin position="183"/>
        <end position="213"/>
    </location>
</feature>
<feature type="region of interest" description="Disordered" evidence="1">
    <location>
        <begin position="645"/>
        <end position="664"/>
    </location>
</feature>
<accession>A0A067PVV3</accession>
<feature type="compositionally biased region" description="Low complexity" evidence="1">
    <location>
        <begin position="280"/>
        <end position="294"/>
    </location>
</feature>
<feature type="compositionally biased region" description="Low complexity" evidence="1">
    <location>
        <begin position="478"/>
        <end position="490"/>
    </location>
</feature>
<feature type="compositionally biased region" description="Low complexity" evidence="1">
    <location>
        <begin position="326"/>
        <end position="345"/>
    </location>
</feature>
<feature type="region of interest" description="Disordered" evidence="1">
    <location>
        <begin position="674"/>
        <end position="862"/>
    </location>
</feature>
<proteinExistence type="predicted"/>
<feature type="compositionally biased region" description="Gly residues" evidence="1">
    <location>
        <begin position="416"/>
        <end position="434"/>
    </location>
</feature>
<feature type="compositionally biased region" description="Gly residues" evidence="1">
    <location>
        <begin position="295"/>
        <end position="305"/>
    </location>
</feature>
<dbReference type="EMBL" id="KL197716">
    <property type="protein sequence ID" value="KDQ58928.1"/>
    <property type="molecule type" value="Genomic_DNA"/>
</dbReference>
<organism evidence="2 3">
    <name type="scientific">Jaapia argillacea MUCL 33604</name>
    <dbReference type="NCBI Taxonomy" id="933084"/>
    <lineage>
        <taxon>Eukaryota</taxon>
        <taxon>Fungi</taxon>
        <taxon>Dikarya</taxon>
        <taxon>Basidiomycota</taxon>
        <taxon>Agaricomycotina</taxon>
        <taxon>Agaricomycetes</taxon>
        <taxon>Agaricomycetidae</taxon>
        <taxon>Jaapiales</taxon>
        <taxon>Jaapiaceae</taxon>
        <taxon>Jaapia</taxon>
    </lineage>
</organism>
<evidence type="ECO:0000313" key="2">
    <source>
        <dbReference type="EMBL" id="KDQ58928.1"/>
    </source>
</evidence>
<feature type="compositionally biased region" description="Gly residues" evidence="1">
    <location>
        <begin position="789"/>
        <end position="799"/>
    </location>
</feature>
<feature type="region of interest" description="Disordered" evidence="1">
    <location>
        <begin position="396"/>
        <end position="439"/>
    </location>
</feature>
<feature type="region of interest" description="Disordered" evidence="1">
    <location>
        <begin position="183"/>
        <end position="367"/>
    </location>
</feature>
<reference evidence="3" key="1">
    <citation type="journal article" date="2014" name="Proc. Natl. Acad. Sci. U.S.A.">
        <title>Extensive sampling of basidiomycete genomes demonstrates inadequacy of the white-rot/brown-rot paradigm for wood decay fungi.</title>
        <authorList>
            <person name="Riley R."/>
            <person name="Salamov A.A."/>
            <person name="Brown D.W."/>
            <person name="Nagy L.G."/>
            <person name="Floudas D."/>
            <person name="Held B.W."/>
            <person name="Levasseur A."/>
            <person name="Lombard V."/>
            <person name="Morin E."/>
            <person name="Otillar R."/>
            <person name="Lindquist E.A."/>
            <person name="Sun H."/>
            <person name="LaButti K.M."/>
            <person name="Schmutz J."/>
            <person name="Jabbour D."/>
            <person name="Luo H."/>
            <person name="Baker S.E."/>
            <person name="Pisabarro A.G."/>
            <person name="Walton J.D."/>
            <person name="Blanchette R.A."/>
            <person name="Henrissat B."/>
            <person name="Martin F."/>
            <person name="Cullen D."/>
            <person name="Hibbett D.S."/>
            <person name="Grigoriev I.V."/>
        </authorList>
    </citation>
    <scope>NUCLEOTIDE SEQUENCE [LARGE SCALE GENOMIC DNA]</scope>
    <source>
        <strain evidence="3">MUCL 33604</strain>
    </source>
</reference>
<feature type="region of interest" description="Disordered" evidence="1">
    <location>
        <begin position="593"/>
        <end position="613"/>
    </location>
</feature>
<feature type="compositionally biased region" description="Low complexity" evidence="1">
    <location>
        <begin position="69"/>
        <end position="78"/>
    </location>
</feature>
<dbReference type="InParanoid" id="A0A067PVV3"/>
<feature type="compositionally biased region" description="Acidic residues" evidence="1">
    <location>
        <begin position="811"/>
        <end position="825"/>
    </location>
</feature>
<sequence>MGGDSVGLDHVLNLGGHPGLIGAYGLELGTGRFQDDFLLNPAPVAGPSHLSGTGLPPMSIDHLYAQTQPSSSHHFSFPPLYPQQQNAGPMDFHESASSTNPNDIDFVTRYRAQADLLRRAGVQVPPPPAGMQESPTSSNNVLPGLYSSDGQRYGLSSAAWPQSQDGSTNQNGISYTHVRAPQQYGQQGGQNSQPGSLFASPDPSSSRIPDPTSVSNSASPVPGGGSAPYPYAQQQQHHAPPIPHQGHPNHHTAGQRPMSSHGALMNHHGHRTRRESISVGSDYDSGYEYESSSQGHGGGGGGGSMPGSARSSNVHLPMLPSLSRQSGVSHAHTGSTSSAASSSHGHGQGQDGDRNDGGHGGFSSQFGLMSLDDPNVLAGLSSDAPPFFSSEAMQGILDSQGGPRRSGEDEPTPLAGPGGKLATGAGGTNSGGLGQLSSRELETRELREFWKQYMRTPLSGPGGPLGLSDLTSSSSANLAPNALSNSNSGSSQGGNGLLGANGRPSLPKRGLSRVVSLPSVKTPTGGNGDMQRPLFFHLNNPPAQHNFYDDASLPHPHSTLHDVRFHDNDHGNDGRFDTHGHDHAYDPPNRGRGVGPQRGGHSAGESNIRTTLNFGDKDDLRSYEEAVLARKGLTSLNLVPRKFRGGASGANMGERFGGAGRGYMGGRLPPIGGGAGMMMNNSNQATSRPSSAMSSTSGTGSGGSHGSAGSSSLAGALRDTASVPPNHYGSRPGTAEGQPGTAQSDGGRGGGSDGESGSMRPSVKRLASQTLGPEYSKRAQLSRSIPGSQVGGGGDGGLSNWGMEENAVADGEFDGDGDDGDDEDDGVGHYPQQMNNQRKTERSRRMSAPSISHPLAAPNSAPMRVPLSASAAVYP</sequence>
<feature type="region of interest" description="Disordered" evidence="1">
    <location>
        <begin position="122"/>
        <end position="149"/>
    </location>
</feature>
<dbReference type="HOGENOM" id="CLU_018584_0_0_1"/>
<feature type="region of interest" description="Disordered" evidence="1">
    <location>
        <begin position="67"/>
        <end position="104"/>
    </location>
</feature>
<dbReference type="OrthoDB" id="3071121at2759"/>
<feature type="compositionally biased region" description="Gly residues" evidence="1">
    <location>
        <begin position="593"/>
        <end position="602"/>
    </location>
</feature>
<keyword evidence="3" id="KW-1185">Reference proteome</keyword>
<evidence type="ECO:0000256" key="1">
    <source>
        <dbReference type="SAM" id="MobiDB-lite"/>
    </source>
</evidence>
<feature type="compositionally biased region" description="Polar residues" evidence="1">
    <location>
        <begin position="604"/>
        <end position="613"/>
    </location>
</feature>
<feature type="compositionally biased region" description="Low complexity" evidence="1">
    <location>
        <begin position="227"/>
        <end position="239"/>
    </location>
</feature>